<feature type="region of interest" description="Disordered" evidence="1">
    <location>
        <begin position="224"/>
        <end position="245"/>
    </location>
</feature>
<keyword evidence="3" id="KW-1185">Reference proteome</keyword>
<dbReference type="Proteomes" id="UP001209570">
    <property type="component" value="Unassembled WGS sequence"/>
</dbReference>
<evidence type="ECO:0000256" key="1">
    <source>
        <dbReference type="SAM" id="MobiDB-lite"/>
    </source>
</evidence>
<feature type="compositionally biased region" description="Acidic residues" evidence="1">
    <location>
        <begin position="224"/>
        <end position="237"/>
    </location>
</feature>
<accession>A0AAD5LSS5</accession>
<gene>
    <name evidence="2" type="ORF">P43SY_004317</name>
</gene>
<proteinExistence type="predicted"/>
<organism evidence="2 3">
    <name type="scientific">Pythium insidiosum</name>
    <name type="common">Pythiosis disease agent</name>
    <dbReference type="NCBI Taxonomy" id="114742"/>
    <lineage>
        <taxon>Eukaryota</taxon>
        <taxon>Sar</taxon>
        <taxon>Stramenopiles</taxon>
        <taxon>Oomycota</taxon>
        <taxon>Peronosporomycetes</taxon>
        <taxon>Pythiales</taxon>
        <taxon>Pythiaceae</taxon>
        <taxon>Pythium</taxon>
    </lineage>
</organism>
<dbReference type="EMBL" id="JAKCXM010000654">
    <property type="protein sequence ID" value="KAJ0392357.1"/>
    <property type="molecule type" value="Genomic_DNA"/>
</dbReference>
<protein>
    <submittedName>
        <fullName evidence="2">Uncharacterized protein</fullName>
    </submittedName>
</protein>
<evidence type="ECO:0000313" key="3">
    <source>
        <dbReference type="Proteomes" id="UP001209570"/>
    </source>
</evidence>
<dbReference type="AlphaFoldDB" id="A0AAD5LSS5"/>
<reference evidence="2" key="1">
    <citation type="submission" date="2021-12" db="EMBL/GenBank/DDBJ databases">
        <title>Prjna785345.</title>
        <authorList>
            <person name="Rujirawat T."/>
            <person name="Krajaejun T."/>
        </authorList>
    </citation>
    <scope>NUCLEOTIDE SEQUENCE</scope>
    <source>
        <strain evidence="2">Pi057C3</strain>
    </source>
</reference>
<evidence type="ECO:0000313" key="2">
    <source>
        <dbReference type="EMBL" id="KAJ0392357.1"/>
    </source>
</evidence>
<sequence>MTPHYALADWKEMGIALVPVRRAELPKAATSCAALSFAFANSHGDIHGMGEVVRVVELLGRRGLDPTLLQRLVGDDDCPLRSSCAYCDGLDTTVRLKLITSSEPNGLRDALLDWDETQATACFRRLKAAVEEATGALPSPILLELHIGDRFHAWSSDGDKIGSFLERYKQDVARDPRALFHVTSVHVRRSVESESLAAIARSQLPLVCDLTPWWEWALAPFTDGGEEDSVEEDDDAEADKASSTGPPLVAACNITQLHIFMPSSVSMFERMLNVLRSQPTALRNLKVKYSLEPRKGGGTAEQERLAQLERLLRMLVDSILSRRSALRLHRLEVQGGFSDDDVAAMAQRLASEPTTEPVQVAASPARYQELSLVGWRLRRGESLSRWLELVGGADNLKVQSGTCLQVAETAALAECRRLDVEFDPDDWSGLPSSVSDDDSAAPSTTRLEELVLRPSGKDNAVLQHAISRLVQDAGRPLRSLAIKPRSKVICLGGDVAKSIVENCPAIETLKLHAVDRSFAEQLAASLRDSDACRLQHLTVHSARPMDMVAPLLAALAEPTHPLSRSLRSLRLKCCYKQCGDLGPLHAARDVRYLSDDT</sequence>
<name>A0AAD5LSS5_PYTIN</name>
<comment type="caution">
    <text evidence="2">The sequence shown here is derived from an EMBL/GenBank/DDBJ whole genome shotgun (WGS) entry which is preliminary data.</text>
</comment>